<feature type="transmembrane region" description="Helical" evidence="7">
    <location>
        <begin position="142"/>
        <end position="167"/>
    </location>
</feature>
<feature type="transmembrane region" description="Helical" evidence="7">
    <location>
        <begin position="459"/>
        <end position="479"/>
    </location>
</feature>
<protein>
    <submittedName>
        <fullName evidence="8">Amino acid/polyamine/organocation transporter, APC superfamily</fullName>
    </submittedName>
</protein>
<sequence>MTTADRSPGPDPAGPTRHVPLPGTPEAATEPAPEPAPKPAAEAATDRAAEPAPDAGSTPRTGADHPSPAVFPPGAAPVTDDERRLRELGYTQELARSLSGFSNFAVSFSIVSILSGCLTLYGTGMNTGGPAMITWGWPLVGAFTLCVGLAMAEICSSYPTAGGLYYWSARLARTRGPAWSWVTGWCNFMGQVAVTAGIDYGAAFFTNALLDLQFGLSATPGHTVEIFAVLLALHGVLNTFGVRLVAVLNTVSVWWHLAGVLVIVGVLVAVPDHHASASFVFTHFVNNTGFHNSFYVAMLGLLLAQYTLTGYDASAHMTEETHDAARSGPRGIVNAITVSLAAGWVLLLGITFAIQNYGGELGSATGVPPAQIFIDAIGERGAKVLLLIVIGAQFFCGMASVTANSRMIYAFSRDGALPGSRLWHRIHPRTQTPVNAVWLGTGGALLLGLPALWNSTAYAAVTSISVIGLYLSYVIPVYLRLRQGDSFVRGPWHLGRWSRIIGSVAVAWTAVITVLFMLPTVRPITARTFNYTPVAVAVVLGFAGVWWAVSARKWFTGPRTPAPTPLPHAELEKR</sequence>
<evidence type="ECO:0000256" key="1">
    <source>
        <dbReference type="ARBA" id="ARBA00004141"/>
    </source>
</evidence>
<dbReference type="PANTHER" id="PTHR45649:SF26">
    <property type="entry name" value="OS04G0435100 PROTEIN"/>
    <property type="match status" value="1"/>
</dbReference>
<keyword evidence="3 7" id="KW-0812">Transmembrane</keyword>
<keyword evidence="4 7" id="KW-1133">Transmembrane helix</keyword>
<dbReference type="InterPro" id="IPR002293">
    <property type="entry name" value="AA/rel_permease1"/>
</dbReference>
<feature type="transmembrane region" description="Helical" evidence="7">
    <location>
        <begin position="332"/>
        <end position="354"/>
    </location>
</feature>
<feature type="region of interest" description="Disordered" evidence="6">
    <location>
        <begin position="1"/>
        <end position="78"/>
    </location>
</feature>
<gene>
    <name evidence="8" type="ORF">SAMN05216259_110260</name>
</gene>
<evidence type="ECO:0000256" key="7">
    <source>
        <dbReference type="SAM" id="Phobius"/>
    </source>
</evidence>
<organism evidence="8 9">
    <name type="scientific">Actinacidiphila guanduensis</name>
    <dbReference type="NCBI Taxonomy" id="310781"/>
    <lineage>
        <taxon>Bacteria</taxon>
        <taxon>Bacillati</taxon>
        <taxon>Actinomycetota</taxon>
        <taxon>Actinomycetes</taxon>
        <taxon>Kitasatosporales</taxon>
        <taxon>Streptomycetaceae</taxon>
        <taxon>Actinacidiphila</taxon>
    </lineage>
</organism>
<evidence type="ECO:0000256" key="4">
    <source>
        <dbReference type="ARBA" id="ARBA00022989"/>
    </source>
</evidence>
<reference evidence="8 9" key="1">
    <citation type="submission" date="2016-10" db="EMBL/GenBank/DDBJ databases">
        <authorList>
            <person name="de Groot N.N."/>
        </authorList>
    </citation>
    <scope>NUCLEOTIDE SEQUENCE [LARGE SCALE GENOMIC DNA]</scope>
    <source>
        <strain evidence="8 9">CGMCC 4.2022</strain>
    </source>
</reference>
<keyword evidence="5 7" id="KW-0472">Membrane</keyword>
<name>A0A1H0KIB0_9ACTN</name>
<comment type="subcellular location">
    <subcellularLocation>
        <location evidence="1">Membrane</location>
        <topology evidence="1">Multi-pass membrane protein</topology>
    </subcellularLocation>
</comment>
<dbReference type="EMBL" id="FNIE01000010">
    <property type="protein sequence ID" value="SDO55546.1"/>
    <property type="molecule type" value="Genomic_DNA"/>
</dbReference>
<keyword evidence="2" id="KW-0813">Transport</keyword>
<evidence type="ECO:0000313" key="9">
    <source>
        <dbReference type="Proteomes" id="UP000199341"/>
    </source>
</evidence>
<proteinExistence type="predicted"/>
<dbReference type="OrthoDB" id="8274074at2"/>
<evidence type="ECO:0000256" key="5">
    <source>
        <dbReference type="ARBA" id="ARBA00023136"/>
    </source>
</evidence>
<dbReference type="STRING" id="310781.SAMN05216259_110260"/>
<feature type="transmembrane region" description="Helical" evidence="7">
    <location>
        <begin position="253"/>
        <end position="270"/>
    </location>
</feature>
<dbReference type="Proteomes" id="UP000199341">
    <property type="component" value="Unassembled WGS sequence"/>
</dbReference>
<evidence type="ECO:0000256" key="6">
    <source>
        <dbReference type="SAM" id="MobiDB-lite"/>
    </source>
</evidence>
<feature type="transmembrane region" description="Helical" evidence="7">
    <location>
        <begin position="290"/>
        <end position="311"/>
    </location>
</feature>
<dbReference type="Gene3D" id="1.20.1740.10">
    <property type="entry name" value="Amino acid/polyamine transporter I"/>
    <property type="match status" value="1"/>
</dbReference>
<dbReference type="PIRSF" id="PIRSF006060">
    <property type="entry name" value="AA_transporter"/>
    <property type="match status" value="1"/>
</dbReference>
<dbReference type="GO" id="GO:0022857">
    <property type="term" value="F:transmembrane transporter activity"/>
    <property type="evidence" value="ECO:0007669"/>
    <property type="project" value="InterPro"/>
</dbReference>
<feature type="transmembrane region" description="Helical" evidence="7">
    <location>
        <begin position="384"/>
        <end position="403"/>
    </location>
</feature>
<feature type="transmembrane region" description="Helical" evidence="7">
    <location>
        <begin position="500"/>
        <end position="519"/>
    </location>
</feature>
<accession>A0A1H0KIB0</accession>
<dbReference type="Pfam" id="PF13520">
    <property type="entry name" value="AA_permease_2"/>
    <property type="match status" value="1"/>
</dbReference>
<feature type="transmembrane region" description="Helical" evidence="7">
    <location>
        <begin position="101"/>
        <end position="122"/>
    </location>
</feature>
<evidence type="ECO:0000256" key="3">
    <source>
        <dbReference type="ARBA" id="ARBA00022692"/>
    </source>
</evidence>
<feature type="transmembrane region" description="Helical" evidence="7">
    <location>
        <begin position="226"/>
        <end position="246"/>
    </location>
</feature>
<dbReference type="AlphaFoldDB" id="A0A1H0KIB0"/>
<dbReference type="GO" id="GO:0016020">
    <property type="term" value="C:membrane"/>
    <property type="evidence" value="ECO:0007669"/>
    <property type="project" value="UniProtKB-SubCell"/>
</dbReference>
<keyword evidence="9" id="KW-1185">Reference proteome</keyword>
<feature type="transmembrane region" description="Helical" evidence="7">
    <location>
        <begin position="434"/>
        <end position="453"/>
    </location>
</feature>
<evidence type="ECO:0000313" key="8">
    <source>
        <dbReference type="EMBL" id="SDO55546.1"/>
    </source>
</evidence>
<feature type="transmembrane region" description="Helical" evidence="7">
    <location>
        <begin position="531"/>
        <end position="549"/>
    </location>
</feature>
<dbReference type="PANTHER" id="PTHR45649">
    <property type="entry name" value="AMINO-ACID PERMEASE BAT1"/>
    <property type="match status" value="1"/>
</dbReference>
<evidence type="ECO:0000256" key="2">
    <source>
        <dbReference type="ARBA" id="ARBA00022448"/>
    </source>
</evidence>
<feature type="transmembrane region" description="Helical" evidence="7">
    <location>
        <begin position="179"/>
        <end position="206"/>
    </location>
</feature>